<evidence type="ECO:0000256" key="4">
    <source>
        <dbReference type="ARBA" id="ARBA00022825"/>
    </source>
</evidence>
<dbReference type="PROSITE" id="PS00135">
    <property type="entry name" value="TRYPSIN_SER"/>
    <property type="match status" value="1"/>
</dbReference>
<feature type="domain" description="Peptidase S1" evidence="10">
    <location>
        <begin position="157"/>
        <end position="394"/>
    </location>
</feature>
<dbReference type="PROSITE" id="PS50240">
    <property type="entry name" value="TRYPSIN_DOM"/>
    <property type="match status" value="1"/>
</dbReference>
<evidence type="ECO:0000259" key="10">
    <source>
        <dbReference type="PROSITE" id="PS50240"/>
    </source>
</evidence>
<feature type="active site" description="Charge relay system" evidence="6">
    <location>
        <position position="346"/>
    </location>
</feature>
<keyword evidence="13" id="KW-1185">Reference proteome</keyword>
<evidence type="ECO:0000313" key="13">
    <source>
        <dbReference type="Proteomes" id="UP001159428"/>
    </source>
</evidence>
<sequence length="396" mass="44345">MLPIALLCVLAIFFPVSQGNKVEDLSEKEDVSKDDLMLLKEFKLREKRGVCKDESAYCDSYKSYCNDPLYKDYLKENCKKTCNLCGKECADLMDCEVYKNYCDHKDYSKSLKYYCRVSCGFCKVPTPAPPATTRPRTDQPIDQGNVECGTRNLGNRIVGGTNAKPGAWPWQVTMDYKGHAEKPHWCGGSIVSPQWVVSAAHCFAYGDDPNQYTIVAGDHDLNGKEGYEQNIPIEKIIKHPSYAPHQNEDYDLALIKLQSPLTYNRRVRPVCLPKFDFGVGTQCFVTGWGHTKEGGDIPQILQQAKVPLISRDSCQSAYQDLGYTISPRMRCAGYVKGGIDACQGDSGGPLVCSKNKKWYLIGAVSWGIGCARKGRYGVYADMTDLKYWVQDTINKN</sequence>
<dbReference type="PIRSF" id="PIRSF001143">
    <property type="entry name" value="Factor_X"/>
    <property type="match status" value="1"/>
</dbReference>
<reference evidence="12 13" key="1">
    <citation type="submission" date="2022-05" db="EMBL/GenBank/DDBJ databases">
        <authorList>
            <consortium name="Genoscope - CEA"/>
            <person name="William W."/>
        </authorList>
    </citation>
    <scope>NUCLEOTIDE SEQUENCE [LARGE SCALE GENOMIC DNA]</scope>
</reference>
<dbReference type="SMART" id="SM00020">
    <property type="entry name" value="Tryp_SPc"/>
    <property type="match status" value="1"/>
</dbReference>
<dbReference type="PANTHER" id="PTHR24252">
    <property type="entry name" value="ACROSIN-RELATED"/>
    <property type="match status" value="1"/>
</dbReference>
<evidence type="ECO:0000256" key="8">
    <source>
        <dbReference type="RuleBase" id="RU363034"/>
    </source>
</evidence>
<proteinExistence type="predicted"/>
<dbReference type="Proteomes" id="UP001159428">
    <property type="component" value="Unassembled WGS sequence"/>
</dbReference>
<keyword evidence="1" id="KW-0800">Toxin</keyword>
<dbReference type="Pfam" id="PF00089">
    <property type="entry name" value="Trypsin"/>
    <property type="match status" value="1"/>
</dbReference>
<dbReference type="FunFam" id="2.40.10.10:FF:000003">
    <property type="entry name" value="Transmembrane serine protease 3"/>
    <property type="match status" value="1"/>
</dbReference>
<comment type="caution">
    <text evidence="12">The sequence shown here is derived from an EMBL/GenBank/DDBJ whole genome shotgun (WGS) entry which is preliminary data.</text>
</comment>
<feature type="chain" id="PRO_5043863439" evidence="9">
    <location>
        <begin position="20"/>
        <end position="396"/>
    </location>
</feature>
<evidence type="ECO:0000256" key="6">
    <source>
        <dbReference type="PIRSR" id="PIRSR001143-1"/>
    </source>
</evidence>
<evidence type="ECO:0000259" key="11">
    <source>
        <dbReference type="PROSITE" id="PS51670"/>
    </source>
</evidence>
<dbReference type="Gene3D" id="2.40.10.10">
    <property type="entry name" value="Trypsin-like serine proteases"/>
    <property type="match status" value="1"/>
</dbReference>
<dbReference type="PANTHER" id="PTHR24252:SF7">
    <property type="entry name" value="HYALIN"/>
    <property type="match status" value="1"/>
</dbReference>
<dbReference type="PRINTS" id="PR00722">
    <property type="entry name" value="CHYMOTRYPSIN"/>
</dbReference>
<keyword evidence="2 8" id="KW-0645">Protease</keyword>
<dbReference type="GO" id="GO:0005509">
    <property type="term" value="F:calcium ion binding"/>
    <property type="evidence" value="ECO:0007669"/>
    <property type="project" value="InterPro"/>
</dbReference>
<dbReference type="PROSITE" id="PS00134">
    <property type="entry name" value="TRYPSIN_HIS"/>
    <property type="match status" value="1"/>
</dbReference>
<organism evidence="12 13">
    <name type="scientific">Pocillopora meandrina</name>
    <dbReference type="NCBI Taxonomy" id="46732"/>
    <lineage>
        <taxon>Eukaryota</taxon>
        <taxon>Metazoa</taxon>
        <taxon>Cnidaria</taxon>
        <taxon>Anthozoa</taxon>
        <taxon>Hexacorallia</taxon>
        <taxon>Scleractinia</taxon>
        <taxon>Astrocoeniina</taxon>
        <taxon>Pocilloporidae</taxon>
        <taxon>Pocillopora</taxon>
    </lineage>
</organism>
<dbReference type="InterPro" id="IPR043504">
    <property type="entry name" value="Peptidase_S1_PA_chymotrypsin"/>
</dbReference>
<feature type="domain" description="ShKT" evidence="11">
    <location>
        <begin position="51"/>
        <end position="85"/>
    </location>
</feature>
<dbReference type="InterPro" id="IPR009003">
    <property type="entry name" value="Peptidase_S1_PA"/>
</dbReference>
<dbReference type="InterPro" id="IPR001314">
    <property type="entry name" value="Peptidase_S1A"/>
</dbReference>
<dbReference type="SMART" id="SM00254">
    <property type="entry name" value="ShKT"/>
    <property type="match status" value="2"/>
</dbReference>
<dbReference type="InterPro" id="IPR001254">
    <property type="entry name" value="Trypsin_dom"/>
</dbReference>
<feature type="disulfide bond" evidence="7">
    <location>
        <begin position="51"/>
        <end position="85"/>
    </location>
</feature>
<evidence type="ECO:0000256" key="1">
    <source>
        <dbReference type="ARBA" id="ARBA00022656"/>
    </source>
</evidence>
<dbReference type="SUPFAM" id="SSF50494">
    <property type="entry name" value="Trypsin-like serine proteases"/>
    <property type="match status" value="1"/>
</dbReference>
<dbReference type="AlphaFoldDB" id="A0AAU9WES8"/>
<dbReference type="GO" id="GO:0004252">
    <property type="term" value="F:serine-type endopeptidase activity"/>
    <property type="evidence" value="ECO:0007669"/>
    <property type="project" value="InterPro"/>
</dbReference>
<accession>A0AAU9WES8</accession>
<evidence type="ECO:0000256" key="5">
    <source>
        <dbReference type="ARBA" id="ARBA00023157"/>
    </source>
</evidence>
<feature type="active site" description="Charge relay system" evidence="6">
    <location>
        <position position="251"/>
    </location>
</feature>
<dbReference type="EMBL" id="CALNXJ010000013">
    <property type="protein sequence ID" value="CAH3112344.1"/>
    <property type="molecule type" value="Genomic_DNA"/>
</dbReference>
<keyword evidence="5 7" id="KW-1015">Disulfide bond</keyword>
<dbReference type="GO" id="GO:0090729">
    <property type="term" value="F:toxin activity"/>
    <property type="evidence" value="ECO:0007669"/>
    <property type="project" value="UniProtKB-KW"/>
</dbReference>
<evidence type="ECO:0000256" key="2">
    <source>
        <dbReference type="ARBA" id="ARBA00022670"/>
    </source>
</evidence>
<gene>
    <name evidence="12" type="ORF">PMEA_00005104</name>
</gene>
<feature type="signal peptide" evidence="9">
    <location>
        <begin position="1"/>
        <end position="19"/>
    </location>
</feature>
<evidence type="ECO:0000256" key="9">
    <source>
        <dbReference type="SAM" id="SignalP"/>
    </source>
</evidence>
<dbReference type="InterPro" id="IPR003582">
    <property type="entry name" value="ShKT_dom"/>
</dbReference>
<dbReference type="GO" id="GO:0006508">
    <property type="term" value="P:proteolysis"/>
    <property type="evidence" value="ECO:0007669"/>
    <property type="project" value="UniProtKB-KW"/>
</dbReference>
<protein>
    <submittedName>
        <fullName evidence="12">Uncharacterized protein</fullName>
    </submittedName>
</protein>
<keyword evidence="3 8" id="KW-0378">Hydrolase</keyword>
<name>A0AAU9WES8_9CNID</name>
<evidence type="ECO:0000256" key="7">
    <source>
        <dbReference type="PROSITE-ProRule" id="PRU01005"/>
    </source>
</evidence>
<keyword evidence="4 8" id="KW-0720">Serine protease</keyword>
<comment type="caution">
    <text evidence="7">Lacks conserved residue(s) required for the propagation of feature annotation.</text>
</comment>
<dbReference type="PROSITE" id="PS51670">
    <property type="entry name" value="SHKT"/>
    <property type="match status" value="1"/>
</dbReference>
<dbReference type="InterPro" id="IPR033116">
    <property type="entry name" value="TRYPSIN_SER"/>
</dbReference>
<dbReference type="Pfam" id="PF01549">
    <property type="entry name" value="ShK"/>
    <property type="match status" value="2"/>
</dbReference>
<feature type="active site" description="Charge relay system" evidence="6">
    <location>
        <position position="201"/>
    </location>
</feature>
<dbReference type="Gene3D" id="1.10.10.1870">
    <property type="entry name" value="ShTK domain-like"/>
    <property type="match status" value="2"/>
</dbReference>
<dbReference type="InterPro" id="IPR012224">
    <property type="entry name" value="Pept_S1A_FX"/>
</dbReference>
<evidence type="ECO:0000313" key="12">
    <source>
        <dbReference type="EMBL" id="CAH3112344.1"/>
    </source>
</evidence>
<keyword evidence="9" id="KW-0732">Signal</keyword>
<dbReference type="InterPro" id="IPR018114">
    <property type="entry name" value="TRYPSIN_HIS"/>
</dbReference>
<dbReference type="CDD" id="cd00190">
    <property type="entry name" value="Tryp_SPc"/>
    <property type="match status" value="1"/>
</dbReference>
<evidence type="ECO:0000256" key="3">
    <source>
        <dbReference type="ARBA" id="ARBA00022801"/>
    </source>
</evidence>